<evidence type="ECO:0000256" key="11">
    <source>
        <dbReference type="HAMAP-Rule" id="MF_01263"/>
    </source>
</evidence>
<feature type="binding site" evidence="11">
    <location>
        <position position="30"/>
    </location>
    <ligand>
        <name>CTP</name>
        <dbReference type="ChEBI" id="CHEBI:37563"/>
    </ligand>
</feature>
<dbReference type="InterPro" id="IPR043519">
    <property type="entry name" value="NT_sf"/>
</dbReference>
<dbReference type="Proteomes" id="UP001209318">
    <property type="component" value="Unassembled WGS sequence"/>
</dbReference>
<dbReference type="PANTHER" id="PTHR46173:SF1">
    <property type="entry name" value="CCA TRNA NUCLEOTIDYLTRANSFERASE 1, MITOCHONDRIAL"/>
    <property type="match status" value="1"/>
</dbReference>
<evidence type="ECO:0000256" key="4">
    <source>
        <dbReference type="ARBA" id="ARBA00022695"/>
    </source>
</evidence>
<reference evidence="15" key="1">
    <citation type="submission" date="2022-10" db="EMBL/GenBank/DDBJ databases">
        <title>Description of Fervidibacillus gen. nov. in the family Fervidibacillaceae fam. nov. with two species, Fervidibacillus albus sp. nov., and Fervidibacillus halotolerans sp. nov., isolated from tidal flat sediments.</title>
        <authorList>
            <person name="Kwon K.K."/>
            <person name="Yang S.-H."/>
        </authorList>
    </citation>
    <scope>NUCLEOTIDE SEQUENCE</scope>
    <source>
        <strain evidence="15">JCM 19140</strain>
    </source>
</reference>
<evidence type="ECO:0000256" key="5">
    <source>
        <dbReference type="ARBA" id="ARBA00022723"/>
    </source>
</evidence>
<feature type="binding site" evidence="11">
    <location>
        <position position="160"/>
    </location>
    <ligand>
        <name>ATP</name>
        <dbReference type="ChEBI" id="CHEBI:30616"/>
    </ligand>
</feature>
<dbReference type="NCBIfam" id="NF009814">
    <property type="entry name" value="PRK13299.1"/>
    <property type="match status" value="1"/>
</dbReference>
<dbReference type="EMBL" id="JAOUSF010000003">
    <property type="protein sequence ID" value="MCU9613689.1"/>
    <property type="molecule type" value="Genomic_DNA"/>
</dbReference>
<feature type="binding site" evidence="11">
    <location>
        <position position="30"/>
    </location>
    <ligand>
        <name>ATP</name>
        <dbReference type="ChEBI" id="CHEBI:30616"/>
    </ligand>
</feature>
<keyword evidence="2 11" id="KW-0808">Transferase</keyword>
<feature type="binding site" evidence="11">
    <location>
        <position position="157"/>
    </location>
    <ligand>
        <name>CTP</name>
        <dbReference type="ChEBI" id="CHEBI:37563"/>
    </ligand>
</feature>
<dbReference type="Gene3D" id="1.10.110.30">
    <property type="match status" value="1"/>
</dbReference>
<feature type="binding site" evidence="11">
    <location>
        <position position="42"/>
    </location>
    <ligand>
        <name>Mg(2+)</name>
        <dbReference type="ChEBI" id="CHEBI:18420"/>
    </ligand>
</feature>
<feature type="binding site" evidence="11">
    <location>
        <position position="160"/>
    </location>
    <ligand>
        <name>CTP</name>
        <dbReference type="ChEBI" id="CHEBI:37563"/>
    </ligand>
</feature>
<feature type="binding site" evidence="11">
    <location>
        <position position="40"/>
    </location>
    <ligand>
        <name>Mg(2+)</name>
        <dbReference type="ChEBI" id="CHEBI:18420"/>
    </ligand>
</feature>
<dbReference type="SUPFAM" id="SSF81301">
    <property type="entry name" value="Nucleotidyltransferase"/>
    <property type="match status" value="1"/>
</dbReference>
<dbReference type="Pfam" id="PF13735">
    <property type="entry name" value="tRNA_NucTran2_2"/>
    <property type="match status" value="1"/>
</dbReference>
<comment type="catalytic activity">
    <reaction evidence="11">
        <text>a tRNA with a 3' CCA end + 2 CTP + ATP = a tRNA with a 3' CCACCA end + 3 diphosphate</text>
        <dbReference type="Rhea" id="RHEA:76235"/>
        <dbReference type="Rhea" id="RHEA-COMP:10468"/>
        <dbReference type="Rhea" id="RHEA-COMP:18655"/>
        <dbReference type="ChEBI" id="CHEBI:30616"/>
        <dbReference type="ChEBI" id="CHEBI:33019"/>
        <dbReference type="ChEBI" id="CHEBI:37563"/>
        <dbReference type="ChEBI" id="CHEBI:83071"/>
        <dbReference type="ChEBI" id="CHEBI:195187"/>
    </reaction>
</comment>
<feature type="binding site" evidence="11">
    <location>
        <position position="27"/>
    </location>
    <ligand>
        <name>ATP</name>
        <dbReference type="ChEBI" id="CHEBI:30616"/>
    </ligand>
</feature>
<dbReference type="InterPro" id="IPR002646">
    <property type="entry name" value="PolA_pol_head_dom"/>
</dbReference>
<keyword evidence="5 11" id="KW-0479">Metal-binding</keyword>
<gene>
    <name evidence="11" type="primary">cca</name>
    <name evidence="15" type="ORF">OEV98_08960</name>
</gene>
<dbReference type="Gene3D" id="3.30.460.10">
    <property type="entry name" value="Beta Polymerase, domain 2"/>
    <property type="match status" value="1"/>
</dbReference>
<keyword evidence="8 11" id="KW-0067">ATP-binding</keyword>
<feature type="binding site" evidence="11">
    <location>
        <position position="27"/>
    </location>
    <ligand>
        <name>CTP</name>
        <dbReference type="ChEBI" id="CHEBI:37563"/>
    </ligand>
</feature>
<comment type="similarity">
    <text evidence="11">Belongs to the tRNA nucleotidyltransferase/poly(A) polymerase family. Bacterial CCA-adding enzyme type 3 subfamily.</text>
</comment>
<evidence type="ECO:0000256" key="7">
    <source>
        <dbReference type="ARBA" id="ARBA00022800"/>
    </source>
</evidence>
<evidence type="ECO:0000313" key="15">
    <source>
        <dbReference type="EMBL" id="MCU9613689.1"/>
    </source>
</evidence>
<dbReference type="GO" id="GO:0000287">
    <property type="term" value="F:magnesium ion binding"/>
    <property type="evidence" value="ECO:0007669"/>
    <property type="project" value="UniProtKB-UniRule"/>
</dbReference>
<dbReference type="CDD" id="cd05398">
    <property type="entry name" value="NT_ClassII-CCAase"/>
    <property type="match status" value="1"/>
</dbReference>
<evidence type="ECO:0000259" key="12">
    <source>
        <dbReference type="Pfam" id="PF01743"/>
    </source>
</evidence>
<dbReference type="AlphaFoldDB" id="A0AAE3LQN0"/>
<evidence type="ECO:0000259" key="14">
    <source>
        <dbReference type="Pfam" id="PF13735"/>
    </source>
</evidence>
<comment type="function">
    <text evidence="11">Catalyzes the addition and repair of the essential 3'-terminal CCA sequence in tRNAs without using a nucleic acid template. Adds these three nucleotides in the order of C, C, and A to the tRNA nucleotide-73, using CTP and ATP as substrates and producing inorganic pyrophosphate. tRNA 3'-terminal CCA addition is required both for tRNA processing and repair. Also involved in tRNA surveillance by mediating tandem CCA addition to generate a CCACCA at the 3' terminus of unstable tRNAs. While stable tRNAs receive only 3'-terminal CCA, unstable tRNAs are marked with CCACCA and rapidly degraded.</text>
</comment>
<dbReference type="GO" id="GO:0005524">
    <property type="term" value="F:ATP binding"/>
    <property type="evidence" value="ECO:0007669"/>
    <property type="project" value="UniProtKB-UniRule"/>
</dbReference>
<feature type="binding site" evidence="11">
    <location>
        <position position="157"/>
    </location>
    <ligand>
        <name>ATP</name>
        <dbReference type="ChEBI" id="CHEBI:30616"/>
    </ligand>
</feature>
<comment type="cofactor">
    <cofactor evidence="1 11">
        <name>Mg(2+)</name>
        <dbReference type="ChEBI" id="CHEBI:18420"/>
    </cofactor>
</comment>
<keyword evidence="3 11" id="KW-0819">tRNA processing</keyword>
<dbReference type="Pfam" id="PF01743">
    <property type="entry name" value="PolyA_pol"/>
    <property type="match status" value="1"/>
</dbReference>
<name>A0AAE3LQN0_9BACI</name>
<comment type="miscellaneous">
    <text evidence="11">A single active site specifically recognizes both ATP and CTP and is responsible for their addition.</text>
</comment>
<evidence type="ECO:0000313" key="16">
    <source>
        <dbReference type="Proteomes" id="UP001209318"/>
    </source>
</evidence>
<organism evidence="15 16">
    <name type="scientific">Perspicuibacillus lycopersici</name>
    <dbReference type="NCBI Taxonomy" id="1325689"/>
    <lineage>
        <taxon>Bacteria</taxon>
        <taxon>Bacillati</taxon>
        <taxon>Bacillota</taxon>
        <taxon>Bacilli</taxon>
        <taxon>Bacillales</taxon>
        <taxon>Bacillaceae</taxon>
        <taxon>Perspicuibacillus</taxon>
    </lineage>
</organism>
<dbReference type="EC" id="2.7.7.72" evidence="11"/>
<keyword evidence="10 11" id="KW-0694">RNA-binding</keyword>
<keyword evidence="7 11" id="KW-0692">RNA repair</keyword>
<keyword evidence="6 11" id="KW-0547">Nucleotide-binding</keyword>
<dbReference type="InterPro" id="IPR023068">
    <property type="entry name" value="CCA-adding_enz_firmicutes"/>
</dbReference>
<feature type="domain" description="CCA-adding enzyme C-terminal" evidence="14">
    <location>
        <begin position="250"/>
        <end position="392"/>
    </location>
</feature>
<comment type="catalytic activity">
    <reaction evidence="11">
        <text>a tRNA precursor + 2 CTP + ATP = a tRNA with a 3' CCA end + 3 diphosphate</text>
        <dbReference type="Rhea" id="RHEA:14433"/>
        <dbReference type="Rhea" id="RHEA-COMP:10465"/>
        <dbReference type="Rhea" id="RHEA-COMP:10468"/>
        <dbReference type="ChEBI" id="CHEBI:30616"/>
        <dbReference type="ChEBI" id="CHEBI:33019"/>
        <dbReference type="ChEBI" id="CHEBI:37563"/>
        <dbReference type="ChEBI" id="CHEBI:74896"/>
        <dbReference type="ChEBI" id="CHEBI:83071"/>
        <dbReference type="EC" id="2.7.7.72"/>
    </reaction>
</comment>
<dbReference type="InterPro" id="IPR032810">
    <property type="entry name" value="CCA-adding_enz_C"/>
</dbReference>
<dbReference type="PANTHER" id="PTHR46173">
    <property type="entry name" value="CCA TRNA NUCLEOTIDYLTRANSFERASE 1, MITOCHONDRIAL"/>
    <property type="match status" value="1"/>
</dbReference>
<dbReference type="HAMAP" id="MF_01263">
    <property type="entry name" value="CCA_bact_type3"/>
    <property type="match status" value="1"/>
</dbReference>
<feature type="binding site" evidence="11">
    <location>
        <position position="111"/>
    </location>
    <ligand>
        <name>CTP</name>
        <dbReference type="ChEBI" id="CHEBI:37563"/>
    </ligand>
</feature>
<proteinExistence type="inferred from homology"/>
<dbReference type="InterPro" id="IPR050264">
    <property type="entry name" value="Bact_CCA-adding_enz_type3_sf"/>
</dbReference>
<evidence type="ECO:0000259" key="13">
    <source>
        <dbReference type="Pfam" id="PF12627"/>
    </source>
</evidence>
<keyword evidence="16" id="KW-1185">Reference proteome</keyword>
<keyword evidence="9 11" id="KW-0460">Magnesium</keyword>
<feature type="binding site" evidence="11">
    <location>
        <position position="154"/>
    </location>
    <ligand>
        <name>ATP</name>
        <dbReference type="ChEBI" id="CHEBI:30616"/>
    </ligand>
</feature>
<evidence type="ECO:0000256" key="8">
    <source>
        <dbReference type="ARBA" id="ARBA00022840"/>
    </source>
</evidence>
<feature type="domain" description="Poly A polymerase head" evidence="12">
    <location>
        <begin position="22"/>
        <end position="142"/>
    </location>
</feature>
<dbReference type="Gene3D" id="1.20.58.560">
    <property type="match status" value="1"/>
</dbReference>
<feature type="binding site" evidence="11">
    <location>
        <position position="154"/>
    </location>
    <ligand>
        <name>CTP</name>
        <dbReference type="ChEBI" id="CHEBI:37563"/>
    </ligand>
</feature>
<dbReference type="GO" id="GO:0004810">
    <property type="term" value="F:CCA tRNA nucleotidyltransferase activity"/>
    <property type="evidence" value="ECO:0007669"/>
    <property type="project" value="UniProtKB-UniRule"/>
</dbReference>
<protein>
    <recommendedName>
        <fullName evidence="11">CCA-adding enzyme</fullName>
        <ecNumber evidence="11">2.7.7.72</ecNumber>
    </recommendedName>
    <alternativeName>
        <fullName evidence="11">CCA tRNA nucleotidyltransferase</fullName>
    </alternativeName>
    <alternativeName>
        <fullName evidence="11">tRNA CCA-pyrophosphorylase</fullName>
    </alternativeName>
    <alternativeName>
        <fullName evidence="11">tRNA adenylyl-/cytidylyl- transferase</fullName>
    </alternativeName>
    <alternativeName>
        <fullName evidence="11">tRNA nucleotidyltransferase</fullName>
    </alternativeName>
    <alternativeName>
        <fullName evidence="11">tRNA-NT</fullName>
    </alternativeName>
</protein>
<feature type="binding site" evidence="11">
    <location>
        <position position="111"/>
    </location>
    <ligand>
        <name>ATP</name>
        <dbReference type="ChEBI" id="CHEBI:30616"/>
    </ligand>
</feature>
<keyword evidence="4 11" id="KW-0548">Nucleotidyltransferase</keyword>
<evidence type="ECO:0000256" key="9">
    <source>
        <dbReference type="ARBA" id="ARBA00022842"/>
    </source>
</evidence>
<evidence type="ECO:0000256" key="2">
    <source>
        <dbReference type="ARBA" id="ARBA00022679"/>
    </source>
</evidence>
<comment type="caution">
    <text evidence="15">The sequence shown here is derived from an EMBL/GenBank/DDBJ whole genome shotgun (WGS) entry which is preliminary data.</text>
</comment>
<dbReference type="Pfam" id="PF12627">
    <property type="entry name" value="PolyA_pol_RNAbd"/>
    <property type="match status" value="1"/>
</dbReference>
<dbReference type="InterPro" id="IPR032828">
    <property type="entry name" value="PolyA_RNA-bd"/>
</dbReference>
<feature type="binding site" evidence="11">
    <location>
        <position position="163"/>
    </location>
    <ligand>
        <name>ATP</name>
        <dbReference type="ChEBI" id="CHEBI:30616"/>
    </ligand>
</feature>
<evidence type="ECO:0000256" key="6">
    <source>
        <dbReference type="ARBA" id="ARBA00022741"/>
    </source>
</evidence>
<dbReference type="SUPFAM" id="SSF81891">
    <property type="entry name" value="Poly A polymerase C-terminal region-like"/>
    <property type="match status" value="1"/>
</dbReference>
<comment type="subunit">
    <text evidence="11">Homodimer.</text>
</comment>
<dbReference type="GO" id="GO:0042245">
    <property type="term" value="P:RNA repair"/>
    <property type="evidence" value="ECO:0007669"/>
    <property type="project" value="UniProtKB-KW"/>
</dbReference>
<feature type="domain" description="tRNA nucleotidyltransferase/poly(A) polymerase RNA and SrmB- binding" evidence="13">
    <location>
        <begin position="170"/>
        <end position="228"/>
    </location>
</feature>
<evidence type="ECO:0000256" key="1">
    <source>
        <dbReference type="ARBA" id="ARBA00001946"/>
    </source>
</evidence>
<accession>A0AAE3LQN0</accession>
<sequence>MIEPFVKATSILEKIEAAGFEAYFVGGSVRDYLMNNPIADVDIATSALPEEIKEIFPKTVDVGIEHGTVLVLYKGESYEITTFRSEGKYEDFRRPTDVTFIRSLKEDLQRRDFTMNAIAMTKDGKLIDPFSGSIDIQNKLIRTVGQADERFKEDALRMMRAIRFVSKLSFQLEERTMQSLQKYGQLLEHIAVERKQMEFSKLLIGANRQEALHLLVELQLHQYLPRLKKYSLELKQVANIPALTTLDVFEMWSIILITIHKEEIELFLREWKLPVKDIRKIKAICSAYYYRMENEWDIQALYHIGKEICIHAEKIHTIIKKGSIAENIAHIEKLYDALPIKDRKELVISGQHLLEWENNTSGPWIKERLKKVEQAVLLGHVKNDVNSIKEWLYS</sequence>
<evidence type="ECO:0000256" key="3">
    <source>
        <dbReference type="ARBA" id="ARBA00022694"/>
    </source>
</evidence>
<feature type="binding site" evidence="11">
    <location>
        <position position="163"/>
    </location>
    <ligand>
        <name>CTP</name>
        <dbReference type="ChEBI" id="CHEBI:37563"/>
    </ligand>
</feature>
<dbReference type="GO" id="GO:0000049">
    <property type="term" value="F:tRNA binding"/>
    <property type="evidence" value="ECO:0007669"/>
    <property type="project" value="UniProtKB-UniRule"/>
</dbReference>
<dbReference type="RefSeq" id="WP_263072929.1">
    <property type="nucleotide sequence ID" value="NZ_JAOUSF010000003.1"/>
</dbReference>
<evidence type="ECO:0000256" key="10">
    <source>
        <dbReference type="ARBA" id="ARBA00022884"/>
    </source>
</evidence>
<dbReference type="Gene3D" id="1.10.246.80">
    <property type="match status" value="1"/>
</dbReference>
<dbReference type="GO" id="GO:0001680">
    <property type="term" value="P:tRNA 3'-terminal CCA addition"/>
    <property type="evidence" value="ECO:0007669"/>
    <property type="project" value="UniProtKB-UniRule"/>
</dbReference>